<comment type="caution">
    <text evidence="1">The sequence shown here is derived from an EMBL/GenBank/DDBJ whole genome shotgun (WGS) entry which is preliminary data.</text>
</comment>
<dbReference type="EMBL" id="JADCLJ010000018">
    <property type="protein sequence ID" value="MBE4907868.1"/>
    <property type="molecule type" value="Genomic_DNA"/>
</dbReference>
<evidence type="ECO:0000313" key="1">
    <source>
        <dbReference type="EMBL" id="MBE4907868.1"/>
    </source>
</evidence>
<evidence type="ECO:0000313" key="2">
    <source>
        <dbReference type="Proteomes" id="UP001516662"/>
    </source>
</evidence>
<reference evidence="1 2" key="1">
    <citation type="submission" date="2020-10" db="EMBL/GenBank/DDBJ databases">
        <title>Bacillus sp. HD4P25, an endophyte from a halophyte.</title>
        <authorList>
            <person name="Sun J.-Q."/>
        </authorList>
    </citation>
    <scope>NUCLEOTIDE SEQUENCE [LARGE SCALE GENOMIC DNA]</scope>
    <source>
        <strain evidence="1 2">YIM 93174</strain>
    </source>
</reference>
<keyword evidence="2" id="KW-1185">Reference proteome</keyword>
<sequence length="46" mass="5298">MSASTSYNPEYKILVSLLAEMVTNYVLMKELQNTDKDELEGEKKNE</sequence>
<dbReference type="RefSeq" id="WP_193535342.1">
    <property type="nucleotide sequence ID" value="NZ_JADCLJ010000018.1"/>
</dbReference>
<proteinExistence type="predicted"/>
<organism evidence="1 2">
    <name type="scientific">Litchfieldia luteola</name>
    <dbReference type="NCBI Taxonomy" id="682179"/>
    <lineage>
        <taxon>Bacteria</taxon>
        <taxon>Bacillati</taxon>
        <taxon>Bacillota</taxon>
        <taxon>Bacilli</taxon>
        <taxon>Bacillales</taxon>
        <taxon>Bacillaceae</taxon>
        <taxon>Litchfieldia</taxon>
    </lineage>
</organism>
<accession>A0ABR9QH95</accession>
<dbReference type="Proteomes" id="UP001516662">
    <property type="component" value="Unassembled WGS sequence"/>
</dbReference>
<gene>
    <name evidence="1" type="ORF">IMZ08_07350</name>
</gene>
<name>A0ABR9QH95_9BACI</name>
<protein>
    <submittedName>
        <fullName evidence="1">Uncharacterized protein</fullName>
    </submittedName>
</protein>